<dbReference type="InterPro" id="IPR001623">
    <property type="entry name" value="DnaJ_domain"/>
</dbReference>
<feature type="domain" description="J" evidence="2">
    <location>
        <begin position="64"/>
        <end position="131"/>
    </location>
</feature>
<sequence length="256" mass="30489">MSVISKFPPLGTCCRYVLPSIGKSANHRIYFRGLKDTEHRDAVLTPKQQIDRLLRPGSSYANLNPFEVLHVDPKTPLEDIKKKFRRMSILVHPDKNQGDEDRAQKAFDELTKAWRVLECEDTRKRCYDVVEEAEAIVAKRVEERKKQLKREGKDQKVDEDDSEKLKRAVYVQTMKLFADMERKRRQLETRDMEERKRKRETEIDEEEKRKTDKEWQKNFEESRVNRVNSWKDFQKGKGTKKFKGLKPPRHKAEARE</sequence>
<dbReference type="InterPro" id="IPR042858">
    <property type="entry name" value="DNAJC8"/>
</dbReference>
<dbReference type="EMBL" id="CAXKWB010004002">
    <property type="protein sequence ID" value="CAL4071498.1"/>
    <property type="molecule type" value="Genomic_DNA"/>
</dbReference>
<reference evidence="3 4" key="1">
    <citation type="submission" date="2024-05" db="EMBL/GenBank/DDBJ databases">
        <authorList>
            <person name="Wallberg A."/>
        </authorList>
    </citation>
    <scope>NUCLEOTIDE SEQUENCE [LARGE SCALE GENOMIC DNA]</scope>
</reference>
<feature type="compositionally biased region" description="Basic residues" evidence="1">
    <location>
        <begin position="237"/>
        <end position="249"/>
    </location>
</feature>
<keyword evidence="4" id="KW-1185">Reference proteome</keyword>
<dbReference type="SUPFAM" id="SSF46565">
    <property type="entry name" value="Chaperone J-domain"/>
    <property type="match status" value="1"/>
</dbReference>
<evidence type="ECO:0000256" key="1">
    <source>
        <dbReference type="SAM" id="MobiDB-lite"/>
    </source>
</evidence>
<dbReference type="SMART" id="SM00271">
    <property type="entry name" value="DnaJ"/>
    <property type="match status" value="1"/>
</dbReference>
<protein>
    <recommendedName>
        <fullName evidence="2">J domain-containing protein</fullName>
    </recommendedName>
</protein>
<dbReference type="PANTHER" id="PTHR15606:SF4">
    <property type="entry name" value="DNAJ HOMOLOG SUBFAMILY C MEMBER 8"/>
    <property type="match status" value="1"/>
</dbReference>
<dbReference type="Pfam" id="PF00226">
    <property type="entry name" value="DnaJ"/>
    <property type="match status" value="1"/>
</dbReference>
<feature type="region of interest" description="Disordered" evidence="1">
    <location>
        <begin position="189"/>
        <end position="256"/>
    </location>
</feature>
<gene>
    <name evidence="3" type="ORF">MNOR_LOCUS8561</name>
</gene>
<accession>A0AAV2Q828</accession>
<evidence type="ECO:0000259" key="2">
    <source>
        <dbReference type="PROSITE" id="PS50076"/>
    </source>
</evidence>
<dbReference type="PRINTS" id="PR00625">
    <property type="entry name" value="JDOMAIN"/>
</dbReference>
<feature type="compositionally biased region" description="Basic and acidic residues" evidence="1">
    <location>
        <begin position="189"/>
        <end position="224"/>
    </location>
</feature>
<dbReference type="AlphaFoldDB" id="A0AAV2Q828"/>
<dbReference type="InterPro" id="IPR036869">
    <property type="entry name" value="J_dom_sf"/>
</dbReference>
<name>A0AAV2Q828_MEGNR</name>
<organism evidence="3 4">
    <name type="scientific">Meganyctiphanes norvegica</name>
    <name type="common">Northern krill</name>
    <name type="synonym">Thysanopoda norvegica</name>
    <dbReference type="NCBI Taxonomy" id="48144"/>
    <lineage>
        <taxon>Eukaryota</taxon>
        <taxon>Metazoa</taxon>
        <taxon>Ecdysozoa</taxon>
        <taxon>Arthropoda</taxon>
        <taxon>Crustacea</taxon>
        <taxon>Multicrustacea</taxon>
        <taxon>Malacostraca</taxon>
        <taxon>Eumalacostraca</taxon>
        <taxon>Eucarida</taxon>
        <taxon>Euphausiacea</taxon>
        <taxon>Euphausiidae</taxon>
        <taxon>Meganyctiphanes</taxon>
    </lineage>
</organism>
<feature type="non-terminal residue" evidence="3">
    <location>
        <position position="256"/>
    </location>
</feature>
<evidence type="ECO:0000313" key="4">
    <source>
        <dbReference type="Proteomes" id="UP001497623"/>
    </source>
</evidence>
<dbReference type="GO" id="GO:0005634">
    <property type="term" value="C:nucleus"/>
    <property type="evidence" value="ECO:0007669"/>
    <property type="project" value="TreeGrafter"/>
</dbReference>
<dbReference type="CDD" id="cd06257">
    <property type="entry name" value="DnaJ"/>
    <property type="match status" value="1"/>
</dbReference>
<dbReference type="Gene3D" id="1.10.287.110">
    <property type="entry name" value="DnaJ domain"/>
    <property type="match status" value="1"/>
</dbReference>
<dbReference type="PANTHER" id="PTHR15606">
    <property type="entry name" value="DNAJ HOMOLOG SUBFAMILY C MEMBER 8/LIPOPOLYSACCHARIDE SPECIFIC RESPONSE-7-RELATED"/>
    <property type="match status" value="1"/>
</dbReference>
<dbReference type="Proteomes" id="UP001497623">
    <property type="component" value="Unassembled WGS sequence"/>
</dbReference>
<comment type="caution">
    <text evidence="3">The sequence shown here is derived from an EMBL/GenBank/DDBJ whole genome shotgun (WGS) entry which is preliminary data.</text>
</comment>
<dbReference type="PROSITE" id="PS50076">
    <property type="entry name" value="DNAJ_2"/>
    <property type="match status" value="1"/>
</dbReference>
<proteinExistence type="predicted"/>
<evidence type="ECO:0000313" key="3">
    <source>
        <dbReference type="EMBL" id="CAL4071498.1"/>
    </source>
</evidence>